<keyword evidence="2" id="KW-1185">Reference proteome</keyword>
<dbReference type="EMBL" id="JAIQBY010000014">
    <property type="protein sequence ID" value="MBZ4195437.1"/>
    <property type="molecule type" value="Genomic_DNA"/>
</dbReference>
<evidence type="ECO:0000313" key="2">
    <source>
        <dbReference type="Proteomes" id="UP000772186"/>
    </source>
</evidence>
<gene>
    <name evidence="1" type="ORF">LAD73_01720</name>
</gene>
<dbReference type="RefSeq" id="WP_223644623.1">
    <property type="nucleotide sequence ID" value="NZ_JAIQBY010000014.1"/>
</dbReference>
<dbReference type="Proteomes" id="UP000772186">
    <property type="component" value="Unassembled WGS sequence"/>
</dbReference>
<accession>A0A953T794</accession>
<proteinExistence type="predicted"/>
<reference evidence="1 2" key="1">
    <citation type="submission" date="2021-09" db="EMBL/GenBank/DDBJ databases">
        <title>WGS of Mycoplasma sp. Zaradi2 strains.</title>
        <authorList>
            <person name="Spergser J."/>
        </authorList>
    </citation>
    <scope>NUCLEOTIDE SEQUENCE [LARGE SCALE GENOMIC DNA]</scope>
    <source>
        <strain evidence="1 2">1331</strain>
    </source>
</reference>
<organism evidence="1 2">
    <name type="scientific">Mycoplasma tauri</name>
    <dbReference type="NCBI Taxonomy" id="547987"/>
    <lineage>
        <taxon>Bacteria</taxon>
        <taxon>Bacillati</taxon>
        <taxon>Mycoplasmatota</taxon>
        <taxon>Mollicutes</taxon>
        <taxon>Mycoplasmataceae</taxon>
        <taxon>Mycoplasma</taxon>
    </lineage>
</organism>
<name>A0A953T794_9MOLU</name>
<evidence type="ECO:0000313" key="1">
    <source>
        <dbReference type="EMBL" id="MBZ4195437.1"/>
    </source>
</evidence>
<dbReference type="NCBIfam" id="NF045968">
    <property type="entry name" value="mutase_MAG5620"/>
    <property type="match status" value="1"/>
</dbReference>
<dbReference type="AlphaFoldDB" id="A0A953T794"/>
<protein>
    <submittedName>
        <fullName evidence="1">Uncharacterized protein</fullName>
    </submittedName>
</protein>
<comment type="caution">
    <text evidence="1">The sequence shown here is derived from an EMBL/GenBank/DDBJ whole genome shotgun (WGS) entry which is preliminary data.</text>
</comment>
<sequence>MSNKLTFEPKEELFLCSDSLLIKSDRKNPISDFSISFLFELIYKTIIKDDASFLISYQGDEKHYNIVESLWNIDVLNRKNLFKYDSHCSTDISLDILAAKKYNIDYVVKLKIGRKCDFIYFYVYDLKNNYYISEQEYREVYKSFFINPTKAKINNDIHADETKIISLDNLVTLQASNSEILKAFSNVKQRYRSKNMILTNDLYSLTLVENLFKNYDSSFKIKSNTIKNKINNFFYKLFHSNVSNLRPYQSIINIDSFTNLDISLNLNYKLKKVTLNTAVLIYLDFLIDEIKRSKFIDVSNLFVVIPQNATFQIIELLDQYNIKYVYYDPTAIYKYLWDENCLFAYTLDSVNANPRYSKINNNFYFLICLVWMLNSYTNRNNLLSFKYNLLCENFGKVKSIIKEYKFDSGNVHKIKSIIEQNAKNKIFDKYEIFDIFISEKFVIAKFLMSDKKHQTIMWYDYKNSKICIEYQICFELNKNMRAWKFDYIRSKFFIKKLLKKAKN</sequence>